<proteinExistence type="predicted"/>
<name>A0AAE1AIZ7_9GAST</name>
<gene>
    <name evidence="2" type="ORF">RRG08_062753</name>
</gene>
<evidence type="ECO:0000313" key="2">
    <source>
        <dbReference type="EMBL" id="KAK3788679.1"/>
    </source>
</evidence>
<accession>A0AAE1AIZ7</accession>
<evidence type="ECO:0000256" key="1">
    <source>
        <dbReference type="SAM" id="MobiDB-lite"/>
    </source>
</evidence>
<dbReference type="AlphaFoldDB" id="A0AAE1AIZ7"/>
<feature type="region of interest" description="Disordered" evidence="1">
    <location>
        <begin position="34"/>
        <end position="69"/>
    </location>
</feature>
<feature type="compositionally biased region" description="Polar residues" evidence="1">
    <location>
        <begin position="57"/>
        <end position="69"/>
    </location>
</feature>
<organism evidence="2 3">
    <name type="scientific">Elysia crispata</name>
    <name type="common">lettuce slug</name>
    <dbReference type="NCBI Taxonomy" id="231223"/>
    <lineage>
        <taxon>Eukaryota</taxon>
        <taxon>Metazoa</taxon>
        <taxon>Spiralia</taxon>
        <taxon>Lophotrochozoa</taxon>
        <taxon>Mollusca</taxon>
        <taxon>Gastropoda</taxon>
        <taxon>Heterobranchia</taxon>
        <taxon>Euthyneura</taxon>
        <taxon>Panpulmonata</taxon>
        <taxon>Sacoglossa</taxon>
        <taxon>Placobranchoidea</taxon>
        <taxon>Plakobranchidae</taxon>
        <taxon>Elysia</taxon>
    </lineage>
</organism>
<evidence type="ECO:0000313" key="3">
    <source>
        <dbReference type="Proteomes" id="UP001283361"/>
    </source>
</evidence>
<comment type="caution">
    <text evidence="2">The sequence shown here is derived from an EMBL/GenBank/DDBJ whole genome shotgun (WGS) entry which is preliminary data.</text>
</comment>
<sequence>MSTTTNLFTPYNVLRSSASTSLFHATGSLDCHKRMWEGRPAPTGSEPSPSLPPSTPNVALSRTTNSGSV</sequence>
<protein>
    <submittedName>
        <fullName evidence="2">Uncharacterized protein</fullName>
    </submittedName>
</protein>
<dbReference type="Proteomes" id="UP001283361">
    <property type="component" value="Unassembled WGS sequence"/>
</dbReference>
<dbReference type="EMBL" id="JAWDGP010001746">
    <property type="protein sequence ID" value="KAK3788679.1"/>
    <property type="molecule type" value="Genomic_DNA"/>
</dbReference>
<keyword evidence="3" id="KW-1185">Reference proteome</keyword>
<reference evidence="2" key="1">
    <citation type="journal article" date="2023" name="G3 (Bethesda)">
        <title>A reference genome for the long-term kleptoplast-retaining sea slug Elysia crispata morphotype clarki.</title>
        <authorList>
            <person name="Eastman K.E."/>
            <person name="Pendleton A.L."/>
            <person name="Shaikh M.A."/>
            <person name="Suttiyut T."/>
            <person name="Ogas R."/>
            <person name="Tomko P."/>
            <person name="Gavelis G."/>
            <person name="Widhalm J.R."/>
            <person name="Wisecaver J.H."/>
        </authorList>
    </citation>
    <scope>NUCLEOTIDE SEQUENCE</scope>
    <source>
        <strain evidence="2">ECLA1</strain>
    </source>
</reference>